<protein>
    <recommendedName>
        <fullName evidence="4">Peptidase A2 domain-containing protein</fullName>
    </recommendedName>
</protein>
<dbReference type="AlphaFoldDB" id="A0A9P6D7D0"/>
<name>A0A9P6D7D0_PLEER</name>
<comment type="caution">
    <text evidence="2">The sequence shown here is derived from an EMBL/GenBank/DDBJ whole genome shotgun (WGS) entry which is preliminary data.</text>
</comment>
<evidence type="ECO:0000313" key="3">
    <source>
        <dbReference type="Proteomes" id="UP000807025"/>
    </source>
</evidence>
<dbReference type="Gene3D" id="2.40.70.10">
    <property type="entry name" value="Acid Proteases"/>
    <property type="match status" value="1"/>
</dbReference>
<evidence type="ECO:0008006" key="4">
    <source>
        <dbReference type="Google" id="ProtNLM"/>
    </source>
</evidence>
<feature type="region of interest" description="Disordered" evidence="1">
    <location>
        <begin position="1"/>
        <end position="53"/>
    </location>
</feature>
<dbReference type="CDD" id="cd00303">
    <property type="entry name" value="retropepsin_like"/>
    <property type="match status" value="1"/>
</dbReference>
<proteinExistence type="predicted"/>
<feature type="compositionally biased region" description="Polar residues" evidence="1">
    <location>
        <begin position="21"/>
        <end position="40"/>
    </location>
</feature>
<sequence>MRAEANEEDNVSHLKGATVERSPSGSPATYSTPGLRSDNSQTDDSESVSSTEEVFYSKATVNPFSTTRNSKPINWSSLASNDACIIHAIPRRQFPEGRSSLGIRALRMTAHIGSLENPEIEARLDSGADVTLISRDFLDSLANPPRIQEGVRMKLYQLTGSAQVLGYVRTKLIARTTTGEAVVFGLEAYVVQGMRVPLLLGEDFQTTYELGVARQASGQCEVFPLDQSYRIRASTNSDTDIGFKVRKAFTGQAFLKGKHRVRTRRQLKGSFRDAPPDTWLVEKMLMSDECNKFASTPTTIISADNPYIPIANPTERPVIIRKGDIVGHLYDPQAYLDAPRNEQTLTKWIAAAEALKMVI</sequence>
<dbReference type="OrthoDB" id="3068303at2759"/>
<evidence type="ECO:0000256" key="1">
    <source>
        <dbReference type="SAM" id="MobiDB-lite"/>
    </source>
</evidence>
<keyword evidence="3" id="KW-1185">Reference proteome</keyword>
<accession>A0A9P6D7D0</accession>
<evidence type="ECO:0000313" key="2">
    <source>
        <dbReference type="EMBL" id="KAF9493972.1"/>
    </source>
</evidence>
<gene>
    <name evidence="2" type="ORF">BDN71DRAFT_1393978</name>
</gene>
<dbReference type="EMBL" id="MU154578">
    <property type="protein sequence ID" value="KAF9493972.1"/>
    <property type="molecule type" value="Genomic_DNA"/>
</dbReference>
<dbReference type="InterPro" id="IPR021109">
    <property type="entry name" value="Peptidase_aspartic_dom_sf"/>
</dbReference>
<organism evidence="2 3">
    <name type="scientific">Pleurotus eryngii</name>
    <name type="common">Boletus of the steppes</name>
    <dbReference type="NCBI Taxonomy" id="5323"/>
    <lineage>
        <taxon>Eukaryota</taxon>
        <taxon>Fungi</taxon>
        <taxon>Dikarya</taxon>
        <taxon>Basidiomycota</taxon>
        <taxon>Agaricomycotina</taxon>
        <taxon>Agaricomycetes</taxon>
        <taxon>Agaricomycetidae</taxon>
        <taxon>Agaricales</taxon>
        <taxon>Pleurotineae</taxon>
        <taxon>Pleurotaceae</taxon>
        <taxon>Pleurotus</taxon>
    </lineage>
</organism>
<feature type="non-terminal residue" evidence="2">
    <location>
        <position position="359"/>
    </location>
</feature>
<reference evidence="2" key="1">
    <citation type="submission" date="2020-11" db="EMBL/GenBank/DDBJ databases">
        <authorList>
            <consortium name="DOE Joint Genome Institute"/>
            <person name="Ahrendt S."/>
            <person name="Riley R."/>
            <person name="Andreopoulos W."/>
            <person name="Labutti K."/>
            <person name="Pangilinan J."/>
            <person name="Ruiz-Duenas F.J."/>
            <person name="Barrasa J.M."/>
            <person name="Sanchez-Garcia M."/>
            <person name="Camarero S."/>
            <person name="Miyauchi S."/>
            <person name="Serrano A."/>
            <person name="Linde D."/>
            <person name="Babiker R."/>
            <person name="Drula E."/>
            <person name="Ayuso-Fernandez I."/>
            <person name="Pacheco R."/>
            <person name="Padilla G."/>
            <person name="Ferreira P."/>
            <person name="Barriuso J."/>
            <person name="Kellner H."/>
            <person name="Castanera R."/>
            <person name="Alfaro M."/>
            <person name="Ramirez L."/>
            <person name="Pisabarro A.G."/>
            <person name="Kuo A."/>
            <person name="Tritt A."/>
            <person name="Lipzen A."/>
            <person name="He G."/>
            <person name="Yan M."/>
            <person name="Ng V."/>
            <person name="Cullen D."/>
            <person name="Martin F."/>
            <person name="Rosso M.-N."/>
            <person name="Henrissat B."/>
            <person name="Hibbett D."/>
            <person name="Martinez A.T."/>
            <person name="Grigoriev I.V."/>
        </authorList>
    </citation>
    <scope>NUCLEOTIDE SEQUENCE</scope>
    <source>
        <strain evidence="2">ATCC 90797</strain>
    </source>
</reference>
<dbReference type="Proteomes" id="UP000807025">
    <property type="component" value="Unassembled WGS sequence"/>
</dbReference>